<dbReference type="RefSeq" id="WP_312741614.1">
    <property type="nucleotide sequence ID" value="NZ_CP116968.1"/>
</dbReference>
<keyword evidence="7" id="KW-1185">Reference proteome</keyword>
<dbReference type="GO" id="GO:0016887">
    <property type="term" value="F:ATP hydrolysis activity"/>
    <property type="evidence" value="ECO:0007669"/>
    <property type="project" value="InterPro"/>
</dbReference>
<evidence type="ECO:0000256" key="4">
    <source>
        <dbReference type="ARBA" id="ARBA00022840"/>
    </source>
</evidence>
<dbReference type="InterPro" id="IPR003439">
    <property type="entry name" value="ABC_transporter-like_ATP-bd"/>
</dbReference>
<dbReference type="PANTHER" id="PTHR43117">
    <property type="entry name" value="OSMOPROTECTANT IMPORT ATP-BINDING PROTEIN OSMV"/>
    <property type="match status" value="1"/>
</dbReference>
<evidence type="ECO:0000313" key="6">
    <source>
        <dbReference type="EMBL" id="WNM60619.1"/>
    </source>
</evidence>
<evidence type="ECO:0000256" key="3">
    <source>
        <dbReference type="ARBA" id="ARBA00022741"/>
    </source>
</evidence>
<dbReference type="Proteomes" id="UP001302494">
    <property type="component" value="Chromosome"/>
</dbReference>
<dbReference type="KEGG" id="nneo:PQG83_12710"/>
<comment type="similarity">
    <text evidence="1">Belongs to the ABC transporter superfamily.</text>
</comment>
<dbReference type="EMBL" id="CP116968">
    <property type="protein sequence ID" value="WNM60619.1"/>
    <property type="molecule type" value="Genomic_DNA"/>
</dbReference>
<organism evidence="6 7">
    <name type="scientific">Candidatus Nitrospira neomarina</name>
    <dbReference type="NCBI Taxonomy" id="3020899"/>
    <lineage>
        <taxon>Bacteria</taxon>
        <taxon>Pseudomonadati</taxon>
        <taxon>Nitrospirota</taxon>
        <taxon>Nitrospiria</taxon>
        <taxon>Nitrospirales</taxon>
        <taxon>Nitrospiraceae</taxon>
        <taxon>Nitrospira</taxon>
    </lineage>
</organism>
<keyword evidence="4 6" id="KW-0067">ATP-binding</keyword>
<dbReference type="InterPro" id="IPR017871">
    <property type="entry name" value="ABC_transporter-like_CS"/>
</dbReference>
<name>A0AA96GLS5_9BACT</name>
<dbReference type="PROSITE" id="PS50893">
    <property type="entry name" value="ABC_TRANSPORTER_2"/>
    <property type="match status" value="1"/>
</dbReference>
<dbReference type="SUPFAM" id="SSF52540">
    <property type="entry name" value="P-loop containing nucleoside triphosphate hydrolases"/>
    <property type="match status" value="1"/>
</dbReference>
<reference evidence="6 7" key="1">
    <citation type="submission" date="2023-01" db="EMBL/GenBank/DDBJ databases">
        <title>Cultivation and genomic characterization of new, ubiquitous marine nitrite-oxidizing bacteria from the Nitrospirales.</title>
        <authorList>
            <person name="Mueller A.J."/>
            <person name="Daebeler A."/>
            <person name="Herbold C.W."/>
            <person name="Kirkegaard R.H."/>
            <person name="Daims H."/>
        </authorList>
    </citation>
    <scope>NUCLEOTIDE SEQUENCE [LARGE SCALE GENOMIC DNA]</scope>
    <source>
        <strain evidence="6 7">DK</strain>
    </source>
</reference>
<keyword evidence="2" id="KW-0813">Transport</keyword>
<feature type="domain" description="ABC transporter" evidence="5">
    <location>
        <begin position="6"/>
        <end position="241"/>
    </location>
</feature>
<dbReference type="PANTHER" id="PTHR43117:SF4">
    <property type="entry name" value="OSMOPROTECTANT IMPORT ATP-BINDING PROTEIN OSMV"/>
    <property type="match status" value="1"/>
</dbReference>
<sequence>MNPWALEIQHVSKQFPDGTYALQNIEWGVKEGETMALIGESGSGKTTFLRLLNRLIEPTTGTVVIQGEPASAQDPIQLRRRLGYVPQDGGLFPHWTIKQNVCLVPHLLGWTSEQQLERVDRLLSLVNLNPSQIAERYPIELSGGQRQRVAVARALAADPPIVLLDEPFGALDPLTRHDLQDQFLSLQARLQKTMVLVTHDMSEAFRLGDRITILKEGCIQQVGTPQQILHSPATPYVHLLVQHYHAHRG</sequence>
<dbReference type="Gene3D" id="3.40.50.300">
    <property type="entry name" value="P-loop containing nucleotide triphosphate hydrolases"/>
    <property type="match status" value="1"/>
</dbReference>
<dbReference type="GO" id="GO:0005524">
    <property type="term" value="F:ATP binding"/>
    <property type="evidence" value="ECO:0007669"/>
    <property type="project" value="UniProtKB-KW"/>
</dbReference>
<keyword evidence="3" id="KW-0547">Nucleotide-binding</keyword>
<proteinExistence type="inferred from homology"/>
<dbReference type="FunFam" id="3.40.50.300:FF:000425">
    <property type="entry name" value="Probable ABC transporter, ATP-binding subunit"/>
    <property type="match status" value="1"/>
</dbReference>
<dbReference type="AlphaFoldDB" id="A0AA96GLS5"/>
<dbReference type="Pfam" id="PF00005">
    <property type="entry name" value="ABC_tran"/>
    <property type="match status" value="1"/>
</dbReference>
<dbReference type="PROSITE" id="PS00211">
    <property type="entry name" value="ABC_TRANSPORTER_1"/>
    <property type="match status" value="1"/>
</dbReference>
<dbReference type="InterPro" id="IPR027417">
    <property type="entry name" value="P-loop_NTPase"/>
</dbReference>
<evidence type="ECO:0000259" key="5">
    <source>
        <dbReference type="PROSITE" id="PS50893"/>
    </source>
</evidence>
<evidence type="ECO:0000256" key="1">
    <source>
        <dbReference type="ARBA" id="ARBA00005417"/>
    </source>
</evidence>
<dbReference type="GO" id="GO:0015697">
    <property type="term" value="P:quaternary ammonium group transport"/>
    <property type="evidence" value="ECO:0007669"/>
    <property type="project" value="UniProtKB-ARBA"/>
</dbReference>
<evidence type="ECO:0000256" key="2">
    <source>
        <dbReference type="ARBA" id="ARBA00022448"/>
    </source>
</evidence>
<dbReference type="SMART" id="SM00382">
    <property type="entry name" value="AAA"/>
    <property type="match status" value="1"/>
</dbReference>
<dbReference type="InterPro" id="IPR003593">
    <property type="entry name" value="AAA+_ATPase"/>
</dbReference>
<gene>
    <name evidence="6" type="ORF">PQG83_12710</name>
</gene>
<protein>
    <submittedName>
        <fullName evidence="6">ATP-binding cassette domain-containing protein</fullName>
    </submittedName>
</protein>
<evidence type="ECO:0000313" key="7">
    <source>
        <dbReference type="Proteomes" id="UP001302494"/>
    </source>
</evidence>
<accession>A0AA96GLS5</accession>